<dbReference type="AlphaFoldDB" id="A0A0G4HPQ4"/>
<keyword evidence="3" id="KW-0413">Isomerase</keyword>
<reference evidence="6" key="1">
    <citation type="submission" date="2014-11" db="EMBL/GenBank/DDBJ databases">
        <authorList>
            <person name="Otto D Thomas"/>
            <person name="Naeem Raeece"/>
        </authorList>
    </citation>
    <scope>NUCLEOTIDE SEQUENCE</scope>
</reference>
<dbReference type="PANTHER" id="PTHR11764:SF20">
    <property type="entry name" value="LANOSTEROL SYNTHASE"/>
    <property type="match status" value="1"/>
</dbReference>
<dbReference type="InterPro" id="IPR032696">
    <property type="entry name" value="SQ_cyclase_C"/>
</dbReference>
<sequence length="907" mass="99404">MSAPPSKRKSRCPWIAELAQFDNPLPVDLEASRAITSRFKFLSDVSSKNFSLKNPAQNPAGVGIVGSVIGRQVWVVSDEPQKTGTFDPSVNPNPADIPLRSGLMAYNLVKKRALLEQSRQLAEKDGSSGGSPRVLPERVSASFSKATEYLALTQCDDGHWAGDYGGPHFLLPGLVITCHLIQHDVGDVWKEAMRRYLINHQQKDGGWGIHIEGRSGVFCSCLSYVALRLLGVPPSSPVCVRARGFIRRGGGPARCPQWGKVWMALAGVFDWRGVPPVPVELWALPTWFPFHPAHMWCHARLVYLPMSYLSAQRVRGPETPLIASIRRELFSPSEEMMGDERRMEGVLQRVNWTSVRFSRSSSKDVFRPIGLASLALYVCAHVYELLGNGPFGIFGWLKKRGIGFALEYMREEDEGTNFLCIGPVNKLLNMCCHWHASGCNPNDPHVLKHIPRLYDYMWVSEDGAKMQGQVGSQVWDASFAVQALLQSPKSLTPLAEDSLSGAVSFLVQSRFEGPPSVGRRFSETPFAGGWPFTVRAAHWQVSDCTAEAFAAMLALRARGARKVDSGSSQTLSLPELRESASLLVSMQNRNGGWAAYQKKRAGAWYELLNPSEVFGDIMLDYPHVECSGSVTHSLVAYLNAEPEGPRHAPVVDAVLRGVHFILSHQKPDGSWHGSWGVCFTYAAFLACRALVASCLSGPVSHTVSRGGKAKGKVGVMRQRIIKAVMGCADFLLRKQRSDGGWQEAFKSCATLQWEETPQPCPSPEGSVRNGLSEKPVSEISWTIAEGGDGDGLGQSLEDGPERLGCTDCVQTAWAVLALLEVLSLYQEESAGMGARGGSGKAWEEIELVQRGARRGIEFLVSAQKGDGDWRQNGCAGVFNNTVGISYANYRNIFPTWALAKFLDLGLQ</sequence>
<dbReference type="InterPro" id="IPR008930">
    <property type="entry name" value="Terpenoid_cyclase/PrenylTrfase"/>
</dbReference>
<dbReference type="PROSITE" id="PS01074">
    <property type="entry name" value="TERPENE_SYNTHASES"/>
    <property type="match status" value="1"/>
</dbReference>
<organism evidence="6">
    <name type="scientific">Chromera velia CCMP2878</name>
    <dbReference type="NCBI Taxonomy" id="1169474"/>
    <lineage>
        <taxon>Eukaryota</taxon>
        <taxon>Sar</taxon>
        <taxon>Alveolata</taxon>
        <taxon>Colpodellida</taxon>
        <taxon>Chromeraceae</taxon>
        <taxon>Chromera</taxon>
    </lineage>
</organism>
<feature type="domain" description="Squalene cyclase C-terminal" evidence="4">
    <location>
        <begin position="472"/>
        <end position="762"/>
    </location>
</feature>
<evidence type="ECO:0008006" key="7">
    <source>
        <dbReference type="Google" id="ProtNLM"/>
    </source>
</evidence>
<feature type="domain" description="Squalene cyclase C-terminal" evidence="4">
    <location>
        <begin position="830"/>
        <end position="901"/>
    </location>
</feature>
<keyword evidence="2" id="KW-0677">Repeat</keyword>
<comment type="similarity">
    <text evidence="1">Belongs to the terpene cyclase/mutase family.</text>
</comment>
<dbReference type="NCBIfam" id="TIGR01787">
    <property type="entry name" value="squalene_cyclas"/>
    <property type="match status" value="1"/>
</dbReference>
<dbReference type="PANTHER" id="PTHR11764">
    <property type="entry name" value="TERPENE CYCLASE/MUTASE FAMILY MEMBER"/>
    <property type="match status" value="1"/>
</dbReference>
<dbReference type="SFLD" id="SFLDG01016">
    <property type="entry name" value="Prenyltransferase_Like_2"/>
    <property type="match status" value="1"/>
</dbReference>
<evidence type="ECO:0000313" key="6">
    <source>
        <dbReference type="EMBL" id="CEM46221.1"/>
    </source>
</evidence>
<feature type="domain" description="Squalene cyclase N-terminal" evidence="5">
    <location>
        <begin position="145"/>
        <end position="460"/>
    </location>
</feature>
<dbReference type="Gene3D" id="1.50.10.20">
    <property type="match status" value="3"/>
</dbReference>
<evidence type="ECO:0000259" key="5">
    <source>
        <dbReference type="Pfam" id="PF13249"/>
    </source>
</evidence>
<dbReference type="InterPro" id="IPR002365">
    <property type="entry name" value="Terpene_synthase_CS"/>
</dbReference>
<dbReference type="CDD" id="cd02892">
    <property type="entry name" value="SQCY_1"/>
    <property type="match status" value="1"/>
</dbReference>
<name>A0A0G4HPQ4_9ALVE</name>
<dbReference type="GO" id="GO:0005811">
    <property type="term" value="C:lipid droplet"/>
    <property type="evidence" value="ECO:0007669"/>
    <property type="project" value="InterPro"/>
</dbReference>
<dbReference type="Pfam" id="PF13249">
    <property type="entry name" value="SQHop_cyclase_N"/>
    <property type="match status" value="1"/>
</dbReference>
<dbReference type="VEuPathDB" id="CryptoDB:Cvel_7823"/>
<dbReference type="InterPro" id="IPR018333">
    <property type="entry name" value="Squalene_cyclase"/>
</dbReference>
<dbReference type="Pfam" id="PF13243">
    <property type="entry name" value="SQHop_cyclase_C"/>
    <property type="match status" value="2"/>
</dbReference>
<dbReference type="GO" id="GO:0016866">
    <property type="term" value="F:intramolecular transferase activity"/>
    <property type="evidence" value="ECO:0007669"/>
    <property type="project" value="InterPro"/>
</dbReference>
<evidence type="ECO:0000256" key="2">
    <source>
        <dbReference type="ARBA" id="ARBA00022737"/>
    </source>
</evidence>
<evidence type="ECO:0000259" key="4">
    <source>
        <dbReference type="Pfam" id="PF13243"/>
    </source>
</evidence>
<protein>
    <recommendedName>
        <fullName evidence="7">Terpene cyclase/mutase family member</fullName>
    </recommendedName>
</protein>
<evidence type="ECO:0000256" key="3">
    <source>
        <dbReference type="ARBA" id="ARBA00023235"/>
    </source>
</evidence>
<evidence type="ECO:0000256" key="1">
    <source>
        <dbReference type="ARBA" id="ARBA00009755"/>
    </source>
</evidence>
<proteinExistence type="inferred from homology"/>
<dbReference type="InterPro" id="IPR032697">
    <property type="entry name" value="SQ_cyclase_N"/>
</dbReference>
<gene>
    <name evidence="6" type="ORF">Cvel_7823</name>
</gene>
<accession>A0A0G4HPQ4</accession>
<dbReference type="EMBL" id="CDMZ01003399">
    <property type="protein sequence ID" value="CEM46221.1"/>
    <property type="molecule type" value="Genomic_DNA"/>
</dbReference>
<dbReference type="SUPFAM" id="SSF48239">
    <property type="entry name" value="Terpenoid cyclases/Protein prenyltransferases"/>
    <property type="match status" value="3"/>
</dbReference>
<dbReference type="GO" id="GO:0016104">
    <property type="term" value="P:triterpenoid biosynthetic process"/>
    <property type="evidence" value="ECO:0007669"/>
    <property type="project" value="InterPro"/>
</dbReference>